<keyword evidence="3" id="KW-0408">Iron</keyword>
<reference evidence="7 8" key="1">
    <citation type="submission" date="2020-07" db="EMBL/GenBank/DDBJ databases">
        <title>Complete genome and description of Selenomonas timonensis sp. nov., a new bacterium isolated from a gingivitis subject.</title>
        <authorList>
            <person name="Antezack A."/>
        </authorList>
    </citation>
    <scope>NUCLEOTIDE SEQUENCE [LARGE SCALE GENOMIC DNA]</scope>
    <source>
        <strain evidence="7 8">Marseille-Q3039</strain>
    </source>
</reference>
<dbReference type="SFLD" id="SFLDS00029">
    <property type="entry name" value="Radical_SAM"/>
    <property type="match status" value="1"/>
</dbReference>
<dbReference type="InterPro" id="IPR023885">
    <property type="entry name" value="4Fe4S-binding_SPASM_dom"/>
</dbReference>
<evidence type="ECO:0000259" key="6">
    <source>
        <dbReference type="Pfam" id="PF13186"/>
    </source>
</evidence>
<dbReference type="PANTHER" id="PTHR11228">
    <property type="entry name" value="RADICAL SAM DOMAIN PROTEIN"/>
    <property type="match status" value="1"/>
</dbReference>
<dbReference type="InterPro" id="IPR050377">
    <property type="entry name" value="Radical_SAM_PqqE_MftC-like"/>
</dbReference>
<evidence type="ECO:0000256" key="4">
    <source>
        <dbReference type="ARBA" id="ARBA00023014"/>
    </source>
</evidence>
<sequence length="361" mass="42726">MLDIDFYMKFDTVYEQLQQGQFTDRQQLFDALEAIRSRTPIVYNIETTNKCNMRCEMCPRTTMMTRRIEDIDHDTFISAVRQLRPHTPELWTRWKRFCEEKYHIAEDDLPSENHFFLYIISKVIQLHGYGDPLLDKHMAEYVQILTDHGFPTYFSCNPANIDMEATYRMLNAGLSYIKYSIESVDDAVYKKVRGSAANFSSSYKNILKILDYKHVHGLSTVIVITMLDLNRRDQAEEYEKLRQAFDGLDVYLYLKSEDCQWYRQDYHGTKSIHWSEPCKHPWMTMTIKSNGEATMCMEDFNNEIIFGDVNQESLYDIWNGERYRAFRLQHIDVAEGIKCKHECDMKLVGEFLCSNEIRMSS</sequence>
<dbReference type="EMBL" id="CP060204">
    <property type="protein sequence ID" value="QNH53452.1"/>
    <property type="molecule type" value="Genomic_DNA"/>
</dbReference>
<evidence type="ECO:0000259" key="5">
    <source>
        <dbReference type="Pfam" id="PF04055"/>
    </source>
</evidence>
<keyword evidence="4" id="KW-0411">Iron-sulfur</keyword>
<dbReference type="CDD" id="cd21109">
    <property type="entry name" value="SPASM"/>
    <property type="match status" value="1"/>
</dbReference>
<dbReference type="InterPro" id="IPR013785">
    <property type="entry name" value="Aldolase_TIM"/>
</dbReference>
<keyword evidence="1" id="KW-0949">S-adenosyl-L-methionine</keyword>
<evidence type="ECO:0000256" key="2">
    <source>
        <dbReference type="ARBA" id="ARBA00022723"/>
    </source>
</evidence>
<feature type="domain" description="Radical SAM core" evidence="5">
    <location>
        <begin position="128"/>
        <end position="233"/>
    </location>
</feature>
<dbReference type="SUPFAM" id="SSF102114">
    <property type="entry name" value="Radical SAM enzymes"/>
    <property type="match status" value="1"/>
</dbReference>
<dbReference type="InterPro" id="IPR007197">
    <property type="entry name" value="rSAM"/>
</dbReference>
<dbReference type="GO" id="GO:0051536">
    <property type="term" value="F:iron-sulfur cluster binding"/>
    <property type="evidence" value="ECO:0007669"/>
    <property type="project" value="UniProtKB-KW"/>
</dbReference>
<dbReference type="Gene3D" id="3.20.20.70">
    <property type="entry name" value="Aldolase class I"/>
    <property type="match status" value="1"/>
</dbReference>
<dbReference type="Proteomes" id="UP000515480">
    <property type="component" value="Chromosome"/>
</dbReference>
<dbReference type="Pfam" id="PF04055">
    <property type="entry name" value="Radical_SAM"/>
    <property type="match status" value="1"/>
</dbReference>
<keyword evidence="2" id="KW-0479">Metal-binding</keyword>
<dbReference type="PANTHER" id="PTHR11228:SF34">
    <property type="entry name" value="TUNGSTEN-CONTAINING ALDEHYDE FERREDOXIN OXIDOREDUCTASE COFACTOR MODIFYING PROTEIN"/>
    <property type="match status" value="1"/>
</dbReference>
<dbReference type="Pfam" id="PF13186">
    <property type="entry name" value="SPASM"/>
    <property type="match status" value="1"/>
</dbReference>
<proteinExistence type="predicted"/>
<feature type="domain" description="4Fe4S-binding SPASM" evidence="6">
    <location>
        <begin position="278"/>
        <end position="343"/>
    </location>
</feature>
<dbReference type="GO" id="GO:0046872">
    <property type="term" value="F:metal ion binding"/>
    <property type="evidence" value="ECO:0007669"/>
    <property type="project" value="UniProtKB-KW"/>
</dbReference>
<dbReference type="AlphaFoldDB" id="A0A7G7VH59"/>
<organism evidence="7 8">
    <name type="scientific">Selenomonas timonae</name>
    <dbReference type="NCBI Taxonomy" id="2754044"/>
    <lineage>
        <taxon>Bacteria</taxon>
        <taxon>Bacillati</taxon>
        <taxon>Bacillota</taxon>
        <taxon>Negativicutes</taxon>
        <taxon>Selenomonadales</taxon>
        <taxon>Selenomonadaceae</taxon>
        <taxon>Selenomonas</taxon>
    </lineage>
</organism>
<evidence type="ECO:0000256" key="3">
    <source>
        <dbReference type="ARBA" id="ARBA00023004"/>
    </source>
</evidence>
<dbReference type="CDD" id="cd01335">
    <property type="entry name" value="Radical_SAM"/>
    <property type="match status" value="1"/>
</dbReference>
<evidence type="ECO:0000256" key="1">
    <source>
        <dbReference type="ARBA" id="ARBA00022691"/>
    </source>
</evidence>
<evidence type="ECO:0000313" key="8">
    <source>
        <dbReference type="Proteomes" id="UP000515480"/>
    </source>
</evidence>
<dbReference type="GO" id="GO:0003824">
    <property type="term" value="F:catalytic activity"/>
    <property type="evidence" value="ECO:0007669"/>
    <property type="project" value="InterPro"/>
</dbReference>
<dbReference type="InterPro" id="IPR058240">
    <property type="entry name" value="rSAM_sf"/>
</dbReference>
<dbReference type="KEGG" id="stim:H1B31_05895"/>
<protein>
    <submittedName>
        <fullName evidence="7">SPASM domain-containing protein</fullName>
    </submittedName>
</protein>
<name>A0A7G7VH59_9FIRM</name>
<dbReference type="RefSeq" id="WP_185979663.1">
    <property type="nucleotide sequence ID" value="NZ_CP060204.1"/>
</dbReference>
<evidence type="ECO:0000313" key="7">
    <source>
        <dbReference type="EMBL" id="QNH53452.1"/>
    </source>
</evidence>
<gene>
    <name evidence="7" type="ORF">H1B31_05895</name>
</gene>
<keyword evidence="8" id="KW-1185">Reference proteome</keyword>
<accession>A0A7G7VH59</accession>